<feature type="domain" description="HpcH/HpaI aldolase/citrate lyase" evidence="8">
    <location>
        <begin position="18"/>
        <end position="240"/>
    </location>
</feature>
<evidence type="ECO:0000256" key="3">
    <source>
        <dbReference type="ARBA" id="ARBA00022723"/>
    </source>
</evidence>
<keyword evidence="4" id="KW-0456">Lyase</keyword>
<dbReference type="PANTHER" id="PTHR30502:SF0">
    <property type="entry name" value="PHOSPHOENOLPYRUVATE CARBOXYLASE FAMILY PROTEIN"/>
    <property type="match status" value="1"/>
</dbReference>
<keyword evidence="5" id="KW-0670">Pyruvate</keyword>
<protein>
    <recommendedName>
        <fullName evidence="7">Hydroxypyruvate/pyruvate aldolase</fullName>
    </recommendedName>
</protein>
<evidence type="ECO:0000256" key="2">
    <source>
        <dbReference type="ARBA" id="ARBA00005568"/>
    </source>
</evidence>
<dbReference type="InterPro" id="IPR005000">
    <property type="entry name" value="Aldolase/citrate-lyase_domain"/>
</dbReference>
<comment type="caution">
    <text evidence="9">The sequence shown here is derived from an EMBL/GenBank/DDBJ whole genome shotgun (WGS) entry which is preliminary data.</text>
</comment>
<dbReference type="SUPFAM" id="SSF51621">
    <property type="entry name" value="Phosphoenolpyruvate/pyruvate domain"/>
    <property type="match status" value="1"/>
</dbReference>
<dbReference type="GO" id="GO:0046872">
    <property type="term" value="F:metal ion binding"/>
    <property type="evidence" value="ECO:0007669"/>
    <property type="project" value="UniProtKB-KW"/>
</dbReference>
<dbReference type="EMBL" id="AAOT01000015">
    <property type="protein sequence ID" value="EAR51243.1"/>
    <property type="molecule type" value="Genomic_DNA"/>
</dbReference>
<evidence type="ECO:0000256" key="7">
    <source>
        <dbReference type="ARBA" id="ARBA00068169"/>
    </source>
</evidence>
<dbReference type="PANTHER" id="PTHR30502">
    <property type="entry name" value="2-KETO-3-DEOXY-L-RHAMNONATE ALDOLASE"/>
    <property type="match status" value="1"/>
</dbReference>
<dbReference type="HOGENOM" id="CLU_059964_1_0_5"/>
<dbReference type="InterPro" id="IPR050251">
    <property type="entry name" value="HpcH-HpaI_aldolase"/>
</dbReference>
<name>Q2CEW7_OCEGH</name>
<comment type="similarity">
    <text evidence="2">Belongs to the HpcH/HpaI aldolase family.</text>
</comment>
<comment type="cofactor">
    <cofactor evidence="1">
        <name>a divalent metal cation</name>
        <dbReference type="ChEBI" id="CHEBI:60240"/>
    </cofactor>
</comment>
<comment type="catalytic activity">
    <reaction evidence="6">
        <text>D-glyceraldehyde + pyruvate = 2-dehydro-3-deoxy-L-galactonate</text>
        <dbReference type="Rhea" id="RHEA:80055"/>
        <dbReference type="ChEBI" id="CHEBI:15361"/>
        <dbReference type="ChEBI" id="CHEBI:17378"/>
        <dbReference type="ChEBI" id="CHEBI:75545"/>
    </reaction>
</comment>
<evidence type="ECO:0000256" key="5">
    <source>
        <dbReference type="ARBA" id="ARBA00023317"/>
    </source>
</evidence>
<dbReference type="InterPro" id="IPR015813">
    <property type="entry name" value="Pyrv/PenolPyrv_kinase-like_dom"/>
</dbReference>
<gene>
    <name evidence="9" type="ORF">OG2516_14551</name>
</gene>
<accession>Q2CEW7</accession>
<organism evidence="9 10">
    <name type="scientific">Oceanicola granulosus (strain ATCC BAA-861 / DSM 15982 / KCTC 12143 / HTCC2516)</name>
    <dbReference type="NCBI Taxonomy" id="314256"/>
    <lineage>
        <taxon>Bacteria</taxon>
        <taxon>Pseudomonadati</taxon>
        <taxon>Pseudomonadota</taxon>
        <taxon>Alphaproteobacteria</taxon>
        <taxon>Rhodobacterales</taxon>
        <taxon>Roseobacteraceae</taxon>
        <taxon>Oceanicola</taxon>
    </lineage>
</organism>
<evidence type="ECO:0000256" key="1">
    <source>
        <dbReference type="ARBA" id="ARBA00001968"/>
    </source>
</evidence>
<dbReference type="RefSeq" id="WP_007256426.1">
    <property type="nucleotide sequence ID" value="NZ_CH724108.1"/>
</dbReference>
<keyword evidence="10" id="KW-1185">Reference proteome</keyword>
<evidence type="ECO:0000259" key="8">
    <source>
        <dbReference type="Pfam" id="PF03328"/>
    </source>
</evidence>
<dbReference type="InterPro" id="IPR040442">
    <property type="entry name" value="Pyrv_kinase-like_dom_sf"/>
</dbReference>
<dbReference type="Proteomes" id="UP000003635">
    <property type="component" value="Unassembled WGS sequence"/>
</dbReference>
<sequence>MDMPRNAFKAALKEGRRQIGLWVASNSPDNAEMLATCGYDWLLFDLEHTTSSTADAAALMRAVAPYPGSAIVRPAWNDTVDIKRLLDAGAQTLLVPYVQNAEEARAAVRAVRYPPEGVRGVAGFTRASRFGTVPDYAARASEEICLLVQVETATAVENIEEIAAVDGVDGIFVGPADLAASLGHPGAPSHPDMRKATLDAIARIVATGTPAGILTLDEGVLEAAAEAGALFVAVDVDAAILRRGAAARREAWR</sequence>
<dbReference type="Gene3D" id="3.20.20.60">
    <property type="entry name" value="Phosphoenolpyruvate-binding domains"/>
    <property type="match status" value="1"/>
</dbReference>
<dbReference type="eggNOG" id="COG3836">
    <property type="taxonomic scope" value="Bacteria"/>
</dbReference>
<evidence type="ECO:0000313" key="9">
    <source>
        <dbReference type="EMBL" id="EAR51243.1"/>
    </source>
</evidence>
<dbReference type="FunFam" id="3.20.20.60:FF:000004">
    <property type="entry name" value="5-keto-4-deoxy-D-glucarate aldolase"/>
    <property type="match status" value="1"/>
</dbReference>
<dbReference type="GO" id="GO:0005737">
    <property type="term" value="C:cytoplasm"/>
    <property type="evidence" value="ECO:0007669"/>
    <property type="project" value="UniProtKB-ARBA"/>
</dbReference>
<dbReference type="Pfam" id="PF03328">
    <property type="entry name" value="HpcH_HpaI"/>
    <property type="match status" value="1"/>
</dbReference>
<evidence type="ECO:0000256" key="4">
    <source>
        <dbReference type="ARBA" id="ARBA00023239"/>
    </source>
</evidence>
<dbReference type="AlphaFoldDB" id="Q2CEW7"/>
<dbReference type="OrthoDB" id="9802624at2"/>
<reference evidence="9 10" key="1">
    <citation type="journal article" date="2010" name="J. Bacteriol.">
        <title>Genome sequences of Oceanicola granulosus HTCC2516(T) and Oceanicola batsensis HTCC2597(TDelta).</title>
        <authorList>
            <person name="Thrash J.C."/>
            <person name="Cho J.C."/>
            <person name="Vergin K.L."/>
            <person name="Giovannoni S.J."/>
        </authorList>
    </citation>
    <scope>NUCLEOTIDE SEQUENCE [LARGE SCALE GENOMIC DNA]</scope>
    <source>
        <strain evidence="10">ATCC BAA-861 / DSM 15982 / KCTC 12143 / HTCC2516</strain>
    </source>
</reference>
<keyword evidence="3" id="KW-0479">Metal-binding</keyword>
<proteinExistence type="inferred from homology"/>
<dbReference type="GO" id="GO:0016832">
    <property type="term" value="F:aldehyde-lyase activity"/>
    <property type="evidence" value="ECO:0007669"/>
    <property type="project" value="UniProtKB-ARBA"/>
</dbReference>
<evidence type="ECO:0000256" key="6">
    <source>
        <dbReference type="ARBA" id="ARBA00045074"/>
    </source>
</evidence>
<dbReference type="STRING" id="314256.OG2516_14551"/>
<evidence type="ECO:0000313" key="10">
    <source>
        <dbReference type="Proteomes" id="UP000003635"/>
    </source>
</evidence>